<evidence type="ECO:0000313" key="3">
    <source>
        <dbReference type="EMBL" id="KAK3602058.1"/>
    </source>
</evidence>
<evidence type="ECO:0000256" key="1">
    <source>
        <dbReference type="SAM" id="MobiDB-lite"/>
    </source>
</evidence>
<reference evidence="3" key="2">
    <citation type="journal article" date="2021" name="Genome Biol. Evol.">
        <title>Developing a high-quality reference genome for a parasitic bivalve with doubly uniparental inheritance (Bivalvia: Unionida).</title>
        <authorList>
            <person name="Smith C.H."/>
        </authorList>
    </citation>
    <scope>NUCLEOTIDE SEQUENCE</scope>
    <source>
        <strain evidence="3">CHS0354</strain>
        <tissue evidence="3">Mantle</tissue>
    </source>
</reference>
<feature type="region of interest" description="Disordered" evidence="1">
    <location>
        <begin position="82"/>
        <end position="104"/>
    </location>
</feature>
<dbReference type="EMBL" id="JAEAOA010001504">
    <property type="protein sequence ID" value="KAK3602058.1"/>
    <property type="molecule type" value="Genomic_DNA"/>
</dbReference>
<reference evidence="3" key="3">
    <citation type="submission" date="2023-05" db="EMBL/GenBank/DDBJ databases">
        <authorList>
            <person name="Smith C.H."/>
        </authorList>
    </citation>
    <scope>NUCLEOTIDE SEQUENCE</scope>
    <source>
        <strain evidence="3">CHS0354</strain>
        <tissue evidence="3">Mantle</tissue>
    </source>
</reference>
<protein>
    <submittedName>
        <fullName evidence="3">Uncharacterized protein</fullName>
    </submittedName>
</protein>
<evidence type="ECO:0000256" key="2">
    <source>
        <dbReference type="SAM" id="SignalP"/>
    </source>
</evidence>
<organism evidence="3 4">
    <name type="scientific">Potamilus streckersoni</name>
    <dbReference type="NCBI Taxonomy" id="2493646"/>
    <lineage>
        <taxon>Eukaryota</taxon>
        <taxon>Metazoa</taxon>
        <taxon>Spiralia</taxon>
        <taxon>Lophotrochozoa</taxon>
        <taxon>Mollusca</taxon>
        <taxon>Bivalvia</taxon>
        <taxon>Autobranchia</taxon>
        <taxon>Heteroconchia</taxon>
        <taxon>Palaeoheterodonta</taxon>
        <taxon>Unionida</taxon>
        <taxon>Unionoidea</taxon>
        <taxon>Unionidae</taxon>
        <taxon>Ambleminae</taxon>
        <taxon>Lampsilini</taxon>
        <taxon>Potamilus</taxon>
    </lineage>
</organism>
<name>A0AAE0T217_9BIVA</name>
<reference evidence="3" key="1">
    <citation type="journal article" date="2021" name="Genome Biol. Evol.">
        <title>A High-Quality Reference Genome for a Parasitic Bivalve with Doubly Uniparental Inheritance (Bivalvia: Unionida).</title>
        <authorList>
            <person name="Smith C.H."/>
        </authorList>
    </citation>
    <scope>NUCLEOTIDE SEQUENCE</scope>
    <source>
        <strain evidence="3">CHS0354</strain>
    </source>
</reference>
<keyword evidence="2" id="KW-0732">Signal</keyword>
<feature type="signal peptide" evidence="2">
    <location>
        <begin position="1"/>
        <end position="22"/>
    </location>
</feature>
<feature type="chain" id="PRO_5041905890" evidence="2">
    <location>
        <begin position="23"/>
        <end position="104"/>
    </location>
</feature>
<evidence type="ECO:0000313" key="4">
    <source>
        <dbReference type="Proteomes" id="UP001195483"/>
    </source>
</evidence>
<dbReference type="Proteomes" id="UP001195483">
    <property type="component" value="Unassembled WGS sequence"/>
</dbReference>
<gene>
    <name evidence="3" type="ORF">CHS0354_025234</name>
</gene>
<dbReference type="AlphaFoldDB" id="A0AAE0T217"/>
<accession>A0AAE0T217</accession>
<keyword evidence="4" id="KW-1185">Reference proteome</keyword>
<sequence>MEQVSLLFGLLLIIRSQHNSYGDNQCSEQLYFHERGLNAGGPCLFEDFSVVDEVTPVDVEDGAEEVLMEAFKEVEVGAAGDPEFGASLEGGQYDSSVDADLCLS</sequence>
<proteinExistence type="predicted"/>
<comment type="caution">
    <text evidence="3">The sequence shown here is derived from an EMBL/GenBank/DDBJ whole genome shotgun (WGS) entry which is preliminary data.</text>
</comment>